<reference evidence="4 5" key="1">
    <citation type="submission" date="2023-07" db="EMBL/GenBank/DDBJ databases">
        <title>Genomic Encyclopedia of Type Strains, Phase IV (KMG-IV): sequencing the most valuable type-strain genomes for metagenomic binning, comparative biology and taxonomic classification.</title>
        <authorList>
            <person name="Goeker M."/>
        </authorList>
    </citation>
    <scope>NUCLEOTIDE SEQUENCE [LARGE SCALE GENOMIC DNA]</scope>
    <source>
        <strain evidence="4 5">DSM 1112</strain>
    </source>
</reference>
<name>A0ABU0BW32_9HYPH</name>
<proteinExistence type="predicted"/>
<evidence type="ECO:0000259" key="3">
    <source>
        <dbReference type="Pfam" id="PF00294"/>
    </source>
</evidence>
<sequence length="270" mass="28541">MSRYRFAVVGDNCVDRFQLPVGQSLIGGNAINVAVQLAMLGHAVFYFGAVGRDADGARTRDLLAEMDVRVDHLQMLDGETAYTNIDITETGDRIFAHEDFGVCQNYLPSEDDFAALAGMDHVHIGWIADRGLVRRRMAEAGTSVSQDVSVNNDQMHLGVDSLRIAFGSAGENREKADAMMKVFLDSGAKLAVVTRGGEGSAATDGTVLAETGILAVDVADTTGAGDSFIAGFLHAYIAGGSLETSLVSGRECAARTCGHVGGFPQKPQPL</sequence>
<keyword evidence="5" id="KW-1185">Reference proteome</keyword>
<gene>
    <name evidence="4" type="ORF">QO002_004672</name>
</gene>
<dbReference type="GO" id="GO:0016740">
    <property type="term" value="F:transferase activity"/>
    <property type="evidence" value="ECO:0007669"/>
    <property type="project" value="UniProtKB-KW"/>
</dbReference>
<dbReference type="PANTHER" id="PTHR10584:SF166">
    <property type="entry name" value="RIBOKINASE"/>
    <property type="match status" value="1"/>
</dbReference>
<evidence type="ECO:0000256" key="1">
    <source>
        <dbReference type="ARBA" id="ARBA00022679"/>
    </source>
</evidence>
<dbReference type="RefSeq" id="WP_307234099.1">
    <property type="nucleotide sequence ID" value="NZ_JAUSVF010000002.1"/>
</dbReference>
<feature type="domain" description="Carbohydrate kinase PfkB" evidence="3">
    <location>
        <begin position="162"/>
        <end position="262"/>
    </location>
</feature>
<organism evidence="4 5">
    <name type="scientific">Pararhizobium capsulatum DSM 1112</name>
    <dbReference type="NCBI Taxonomy" id="1121113"/>
    <lineage>
        <taxon>Bacteria</taxon>
        <taxon>Pseudomonadati</taxon>
        <taxon>Pseudomonadota</taxon>
        <taxon>Alphaproteobacteria</taxon>
        <taxon>Hyphomicrobiales</taxon>
        <taxon>Rhizobiaceae</taxon>
        <taxon>Rhizobium/Agrobacterium group</taxon>
        <taxon>Pararhizobium</taxon>
    </lineage>
</organism>
<feature type="domain" description="Carbohydrate kinase PfkB" evidence="3">
    <location>
        <begin position="26"/>
        <end position="126"/>
    </location>
</feature>
<dbReference type="InterPro" id="IPR011611">
    <property type="entry name" value="PfkB_dom"/>
</dbReference>
<dbReference type="SUPFAM" id="SSF53613">
    <property type="entry name" value="Ribokinase-like"/>
    <property type="match status" value="1"/>
</dbReference>
<dbReference type="EMBL" id="JAUSVF010000002">
    <property type="protein sequence ID" value="MDQ0322466.1"/>
    <property type="molecule type" value="Genomic_DNA"/>
</dbReference>
<accession>A0ABU0BW32</accession>
<dbReference type="EC" id="2.7.1.-" evidence="4"/>
<dbReference type="PANTHER" id="PTHR10584">
    <property type="entry name" value="SUGAR KINASE"/>
    <property type="match status" value="1"/>
</dbReference>
<evidence type="ECO:0000256" key="2">
    <source>
        <dbReference type="ARBA" id="ARBA00022777"/>
    </source>
</evidence>
<dbReference type="InterPro" id="IPR002173">
    <property type="entry name" value="Carboh/pur_kinase_PfkB_CS"/>
</dbReference>
<dbReference type="Pfam" id="PF00294">
    <property type="entry name" value="PfkB"/>
    <property type="match status" value="2"/>
</dbReference>
<dbReference type="Gene3D" id="3.40.1190.20">
    <property type="match status" value="1"/>
</dbReference>
<dbReference type="InterPro" id="IPR029056">
    <property type="entry name" value="Ribokinase-like"/>
</dbReference>
<keyword evidence="1 4" id="KW-0808">Transferase</keyword>
<dbReference type="PROSITE" id="PS00584">
    <property type="entry name" value="PFKB_KINASES_2"/>
    <property type="match status" value="1"/>
</dbReference>
<keyword evidence="2" id="KW-0418">Kinase</keyword>
<protein>
    <submittedName>
        <fullName evidence="4">Fructoselysine 6-kinase</fullName>
        <ecNumber evidence="4">2.7.1.-</ecNumber>
    </submittedName>
</protein>
<comment type="caution">
    <text evidence="4">The sequence shown here is derived from an EMBL/GenBank/DDBJ whole genome shotgun (WGS) entry which is preliminary data.</text>
</comment>
<evidence type="ECO:0000313" key="4">
    <source>
        <dbReference type="EMBL" id="MDQ0322466.1"/>
    </source>
</evidence>
<dbReference type="Proteomes" id="UP001230207">
    <property type="component" value="Unassembled WGS sequence"/>
</dbReference>
<dbReference type="PROSITE" id="PS00583">
    <property type="entry name" value="PFKB_KINASES_1"/>
    <property type="match status" value="1"/>
</dbReference>
<evidence type="ECO:0000313" key="5">
    <source>
        <dbReference type="Proteomes" id="UP001230207"/>
    </source>
</evidence>